<gene>
    <name evidence="2" type="ORF">K443DRAFT_675354</name>
</gene>
<name>A0A0C9XTS0_9AGAR</name>
<accession>A0A0C9XTS0</accession>
<evidence type="ECO:0000313" key="3">
    <source>
        <dbReference type="Proteomes" id="UP000054477"/>
    </source>
</evidence>
<reference evidence="2 3" key="1">
    <citation type="submission" date="2014-04" db="EMBL/GenBank/DDBJ databases">
        <authorList>
            <consortium name="DOE Joint Genome Institute"/>
            <person name="Kuo A."/>
            <person name="Kohler A."/>
            <person name="Nagy L.G."/>
            <person name="Floudas D."/>
            <person name="Copeland A."/>
            <person name="Barry K.W."/>
            <person name="Cichocki N."/>
            <person name="Veneault-Fourrey C."/>
            <person name="LaButti K."/>
            <person name="Lindquist E.A."/>
            <person name="Lipzen A."/>
            <person name="Lundell T."/>
            <person name="Morin E."/>
            <person name="Murat C."/>
            <person name="Sun H."/>
            <person name="Tunlid A."/>
            <person name="Henrissat B."/>
            <person name="Grigoriev I.V."/>
            <person name="Hibbett D.S."/>
            <person name="Martin F."/>
            <person name="Nordberg H.P."/>
            <person name="Cantor M.N."/>
            <person name="Hua S.X."/>
        </authorList>
    </citation>
    <scope>NUCLEOTIDE SEQUENCE [LARGE SCALE GENOMIC DNA]</scope>
    <source>
        <strain evidence="2 3">LaAM-08-1</strain>
    </source>
</reference>
<protein>
    <submittedName>
        <fullName evidence="2">Uncharacterized protein</fullName>
    </submittedName>
</protein>
<keyword evidence="3" id="KW-1185">Reference proteome</keyword>
<feature type="region of interest" description="Disordered" evidence="1">
    <location>
        <begin position="1"/>
        <end position="30"/>
    </location>
</feature>
<feature type="compositionally biased region" description="Low complexity" evidence="1">
    <location>
        <begin position="1"/>
        <end position="18"/>
    </location>
</feature>
<dbReference type="EMBL" id="KN838563">
    <property type="protein sequence ID" value="KIK05059.1"/>
    <property type="molecule type" value="Genomic_DNA"/>
</dbReference>
<organism evidence="2 3">
    <name type="scientific">Laccaria amethystina LaAM-08-1</name>
    <dbReference type="NCBI Taxonomy" id="1095629"/>
    <lineage>
        <taxon>Eukaryota</taxon>
        <taxon>Fungi</taxon>
        <taxon>Dikarya</taxon>
        <taxon>Basidiomycota</taxon>
        <taxon>Agaricomycotina</taxon>
        <taxon>Agaricomycetes</taxon>
        <taxon>Agaricomycetidae</taxon>
        <taxon>Agaricales</taxon>
        <taxon>Agaricineae</taxon>
        <taxon>Hydnangiaceae</taxon>
        <taxon>Laccaria</taxon>
    </lineage>
</organism>
<reference evidence="3" key="2">
    <citation type="submission" date="2015-01" db="EMBL/GenBank/DDBJ databases">
        <title>Evolutionary Origins and Diversification of the Mycorrhizal Mutualists.</title>
        <authorList>
            <consortium name="DOE Joint Genome Institute"/>
            <consortium name="Mycorrhizal Genomics Consortium"/>
            <person name="Kohler A."/>
            <person name="Kuo A."/>
            <person name="Nagy L.G."/>
            <person name="Floudas D."/>
            <person name="Copeland A."/>
            <person name="Barry K.W."/>
            <person name="Cichocki N."/>
            <person name="Veneault-Fourrey C."/>
            <person name="LaButti K."/>
            <person name="Lindquist E.A."/>
            <person name="Lipzen A."/>
            <person name="Lundell T."/>
            <person name="Morin E."/>
            <person name="Murat C."/>
            <person name="Riley R."/>
            <person name="Ohm R."/>
            <person name="Sun H."/>
            <person name="Tunlid A."/>
            <person name="Henrissat B."/>
            <person name="Grigoriev I.V."/>
            <person name="Hibbett D.S."/>
            <person name="Martin F."/>
        </authorList>
    </citation>
    <scope>NUCLEOTIDE SEQUENCE [LARGE SCALE GENOMIC DNA]</scope>
    <source>
        <strain evidence="3">LaAM-08-1</strain>
    </source>
</reference>
<dbReference type="AlphaFoldDB" id="A0A0C9XTS0"/>
<proteinExistence type="predicted"/>
<dbReference type="HOGENOM" id="CLU_2722609_0_0_1"/>
<dbReference type="Proteomes" id="UP000054477">
    <property type="component" value="Unassembled WGS sequence"/>
</dbReference>
<evidence type="ECO:0000313" key="2">
    <source>
        <dbReference type="EMBL" id="KIK05059.1"/>
    </source>
</evidence>
<sequence>MASGSSAATRNPTRPAAPRSRRTDLLTLPENPNTSDFLPLKRMRIWKRGSPAHLPVVSERFIPSLRLFLPHL</sequence>
<evidence type="ECO:0000256" key="1">
    <source>
        <dbReference type="SAM" id="MobiDB-lite"/>
    </source>
</evidence>